<dbReference type="InterPro" id="IPR017847">
    <property type="entry name" value="T6SS_RhsGE_Vgr_subset"/>
</dbReference>
<evidence type="ECO:0000259" key="3">
    <source>
        <dbReference type="Pfam" id="PF04717"/>
    </source>
</evidence>
<dbReference type="SUPFAM" id="SSF69279">
    <property type="entry name" value="Phage tail proteins"/>
    <property type="match status" value="2"/>
</dbReference>
<evidence type="ECO:0000313" key="6">
    <source>
        <dbReference type="EMBL" id="CAE6872429.1"/>
    </source>
</evidence>
<comment type="similarity">
    <text evidence="1">Belongs to the VgrG protein family.</text>
</comment>
<dbReference type="EMBL" id="CAJNAS010000003">
    <property type="protein sequence ID" value="CAE6872429.1"/>
    <property type="molecule type" value="Genomic_DNA"/>
</dbReference>
<feature type="domain" description="Putative type VI secretion system Rhs element associated Vgr" evidence="5">
    <location>
        <begin position="525"/>
        <end position="633"/>
    </location>
</feature>
<dbReference type="InterPro" id="IPR006531">
    <property type="entry name" value="Gp5/Vgr_OB"/>
</dbReference>
<name>A0A9N8MM29_9BURK</name>
<accession>A0A9N8MM29</accession>
<dbReference type="Gene3D" id="3.55.50.10">
    <property type="entry name" value="Baseplate protein-like domains"/>
    <property type="match status" value="1"/>
</dbReference>
<dbReference type="InterPro" id="IPR006533">
    <property type="entry name" value="T6SS_Vgr_RhsGE"/>
</dbReference>
<evidence type="ECO:0000313" key="7">
    <source>
        <dbReference type="Proteomes" id="UP000675121"/>
    </source>
</evidence>
<dbReference type="RefSeq" id="WP_201138887.1">
    <property type="nucleotide sequence ID" value="NZ_CAJNAS010000003.1"/>
</dbReference>
<dbReference type="AlphaFoldDB" id="A0A9N8MM29"/>
<organism evidence="6 7">
    <name type="scientific">Paraburkholderia domus</name>
    <dbReference type="NCBI Taxonomy" id="2793075"/>
    <lineage>
        <taxon>Bacteria</taxon>
        <taxon>Pseudomonadati</taxon>
        <taxon>Pseudomonadota</taxon>
        <taxon>Betaproteobacteria</taxon>
        <taxon>Burkholderiales</taxon>
        <taxon>Burkholderiaceae</taxon>
        <taxon>Paraburkholderia</taxon>
    </lineage>
</organism>
<comment type="caution">
    <text evidence="6">The sequence shown here is derived from an EMBL/GenBank/DDBJ whole genome shotgun (WGS) entry which is preliminary data.</text>
</comment>
<dbReference type="SUPFAM" id="SSF69255">
    <property type="entry name" value="gp5 N-terminal domain-like"/>
    <property type="match status" value="1"/>
</dbReference>
<evidence type="ECO:0000259" key="4">
    <source>
        <dbReference type="Pfam" id="PF10106"/>
    </source>
</evidence>
<protein>
    <recommendedName>
        <fullName evidence="8">Type VI secretion system tip protein VgrG</fullName>
    </recommendedName>
</protein>
<reference evidence="6" key="1">
    <citation type="submission" date="2021-02" db="EMBL/GenBank/DDBJ databases">
        <authorList>
            <person name="Vanwijnsberghe S."/>
        </authorList>
    </citation>
    <scope>NUCLEOTIDE SEQUENCE</scope>
    <source>
        <strain evidence="6">R-70211</strain>
    </source>
</reference>
<feature type="compositionally biased region" description="Polar residues" evidence="2">
    <location>
        <begin position="825"/>
        <end position="839"/>
    </location>
</feature>
<feature type="domain" description="DUF2345" evidence="4">
    <location>
        <begin position="667"/>
        <end position="807"/>
    </location>
</feature>
<dbReference type="SUPFAM" id="SSF69349">
    <property type="entry name" value="Phage fibre proteins"/>
    <property type="match status" value="1"/>
</dbReference>
<evidence type="ECO:0000256" key="1">
    <source>
        <dbReference type="ARBA" id="ARBA00005558"/>
    </source>
</evidence>
<proteinExistence type="inferred from homology"/>
<sequence length="839" mass="92519">MFNPLQSRTLAISGDALPTWAGGPVLTPTRLSGTEKLGKLYEYTMEVVTVESETFRVWQAKELVSAEVLIGRELAISIEYDGKGTFMPGQQGNTGLPNIGAGTREITGIISQVECTGADDRHVYYQLVVRPWLWLATRNRENRIFQNQSVVEITESILKEKNYPFRYELRLGAPGFRGIYPKRDYIRQCWESDYEFLSRLWREWGLYFFMDGSTLVLCDSPGSHKRHGPAYESISYHAPEGKRIDEEHINKLTLSRELTAGILTLSDYDYTRSRGNLGVSVDDASGMTFANAEHYGWGDYSQPLASTMGLSGDPNNLQREGECLARVRLDAERCRSLRARGKGNLRGLATGLTFHLENHPIKQANAEYLVVSTTIDIRNVDETSCAAGAAAQYLCETEFVLQPANTFFKNRLKKKSRCASETAIVVGPGNQPMWVDGYARVKVQFIWDRLGKHDQNSSIWLRVSSPWQGNGFGTIYLPRIGQEITVSYHDDDSDKPYVSDRMVNQFSQPPWMLPGNQALSGTRTQEIDGAMSNSFVADDTTGKPQVQVTSDYAQSRLVLGYNTRIAGNAGRKEARGVGIELATDAEAVVRAGRGMLITTEARSGATAPVKDMGETVQHLTQAREQHEDMAKLAQQHKAQQDGANQNDATKALKEQNDAIRGYAKTDEKPFPQIARPDMVFASAAGFAFTAAQSTHLASLQDQAITTGRDVSISSGRSFVAAVKGAVSIFAYKLGMRLIAAQGKLQMQAQSDAMELAALKDVTITSTSGKVIINAAKEIWIGAGGSYIKINAEGIENGTPGHIFEKTSFWGKPDAASMRMPLPTMPQGNMKTTNLYPQSR</sequence>
<feature type="domain" description="Gp5/Type VI secretion system Vgr protein OB-fold" evidence="3">
    <location>
        <begin position="438"/>
        <end position="498"/>
    </location>
</feature>
<dbReference type="Pfam" id="PF10106">
    <property type="entry name" value="DUF2345"/>
    <property type="match status" value="1"/>
</dbReference>
<dbReference type="Proteomes" id="UP000675121">
    <property type="component" value="Unassembled WGS sequence"/>
</dbReference>
<keyword evidence="7" id="KW-1185">Reference proteome</keyword>
<evidence type="ECO:0000256" key="2">
    <source>
        <dbReference type="SAM" id="MobiDB-lite"/>
    </source>
</evidence>
<dbReference type="Pfam" id="PF05954">
    <property type="entry name" value="Phage_GPD"/>
    <property type="match status" value="1"/>
</dbReference>
<dbReference type="Pfam" id="PF13296">
    <property type="entry name" value="T6SS_Vgr"/>
    <property type="match status" value="1"/>
</dbReference>
<dbReference type="NCBIfam" id="TIGR03361">
    <property type="entry name" value="VI_Rhs_Vgr"/>
    <property type="match status" value="1"/>
</dbReference>
<dbReference type="Gene3D" id="4.10.220.110">
    <property type="match status" value="1"/>
</dbReference>
<dbReference type="NCBIfam" id="TIGR01646">
    <property type="entry name" value="vgr_GE"/>
    <property type="match status" value="1"/>
</dbReference>
<dbReference type="Gene3D" id="2.30.110.50">
    <property type="match status" value="1"/>
</dbReference>
<dbReference type="Gene3D" id="2.40.50.230">
    <property type="entry name" value="Gp5 N-terminal domain"/>
    <property type="match status" value="1"/>
</dbReference>
<gene>
    <name evidence="6" type="ORF">R70211_01359</name>
</gene>
<dbReference type="Pfam" id="PF04717">
    <property type="entry name" value="Phage_base_V"/>
    <property type="match status" value="1"/>
</dbReference>
<feature type="region of interest" description="Disordered" evidence="2">
    <location>
        <begin position="819"/>
        <end position="839"/>
    </location>
</feature>
<dbReference type="InterPro" id="IPR018769">
    <property type="entry name" value="VgrG2_DUF2345"/>
</dbReference>
<dbReference type="InterPro" id="IPR037026">
    <property type="entry name" value="Vgr_OB-fold_dom_sf"/>
</dbReference>
<evidence type="ECO:0008006" key="8">
    <source>
        <dbReference type="Google" id="ProtNLM"/>
    </source>
</evidence>
<evidence type="ECO:0000259" key="5">
    <source>
        <dbReference type="Pfam" id="PF13296"/>
    </source>
</evidence>
<dbReference type="InterPro" id="IPR028244">
    <property type="entry name" value="T6SS_Rhs_Vgr_dom"/>
</dbReference>